<comment type="caution">
    <text evidence="1">The sequence shown here is derived from an EMBL/GenBank/DDBJ whole genome shotgun (WGS) entry which is preliminary data.</text>
</comment>
<gene>
    <name evidence="1" type="ORF">K701_27580</name>
</gene>
<protein>
    <submittedName>
        <fullName evidence="1">Uncharacterized protein</fullName>
    </submittedName>
</protein>
<organism evidence="1 2">
    <name type="scientific">Streptomyces fradiae ATCC 10745 = DSM 40063</name>
    <dbReference type="NCBI Taxonomy" id="1319510"/>
    <lineage>
        <taxon>Bacteria</taxon>
        <taxon>Bacillati</taxon>
        <taxon>Actinomycetota</taxon>
        <taxon>Actinomycetes</taxon>
        <taxon>Kitasatosporales</taxon>
        <taxon>Streptomycetaceae</taxon>
        <taxon>Streptomyces</taxon>
    </lineage>
</organism>
<dbReference type="Proteomes" id="UP000731519">
    <property type="component" value="Unassembled WGS sequence"/>
</dbReference>
<accession>A0ABQ6XN24</accession>
<evidence type="ECO:0000313" key="2">
    <source>
        <dbReference type="Proteomes" id="UP000731519"/>
    </source>
</evidence>
<sequence length="33" mass="3482">MTDDDDLAQLRDQMAAVKARVAELEAALAHAAA</sequence>
<name>A0ABQ6XN24_STRFR</name>
<reference evidence="1 2" key="1">
    <citation type="submission" date="2013-05" db="EMBL/GenBank/DDBJ databases">
        <title>Genome Sequence of Streptomyces fradiae.</title>
        <authorList>
            <person name="Kirby R."/>
        </authorList>
    </citation>
    <scope>NUCLEOTIDE SEQUENCE [LARGE SCALE GENOMIC DNA]</scope>
    <source>
        <strain evidence="1 2">ATCC 10745</strain>
    </source>
</reference>
<evidence type="ECO:0000313" key="1">
    <source>
        <dbReference type="EMBL" id="KAF0646745.1"/>
    </source>
</evidence>
<dbReference type="EMBL" id="ASYR01000048">
    <property type="protein sequence ID" value="KAF0646745.1"/>
    <property type="molecule type" value="Genomic_DNA"/>
</dbReference>
<keyword evidence="2" id="KW-1185">Reference proteome</keyword>
<proteinExistence type="predicted"/>